<dbReference type="AlphaFoldDB" id="A0A8D8RTV7"/>
<dbReference type="Gene3D" id="3.20.20.80">
    <property type="entry name" value="Glycosidases"/>
    <property type="match status" value="1"/>
</dbReference>
<dbReference type="InterPro" id="IPR038901">
    <property type="entry name" value="HEXDC-like"/>
</dbReference>
<reference evidence="7" key="1">
    <citation type="submission" date="2021-05" db="EMBL/GenBank/DDBJ databases">
        <authorList>
            <person name="Alioto T."/>
            <person name="Alioto T."/>
            <person name="Gomez Garrido J."/>
        </authorList>
    </citation>
    <scope>NUCLEOTIDE SEQUENCE</scope>
</reference>
<dbReference type="GO" id="GO:0004563">
    <property type="term" value="F:beta-N-acetylhexosaminidase activity"/>
    <property type="evidence" value="ECO:0007669"/>
    <property type="project" value="UniProtKB-EC"/>
</dbReference>
<dbReference type="SUPFAM" id="SSF51445">
    <property type="entry name" value="(Trans)glycosidases"/>
    <property type="match status" value="1"/>
</dbReference>
<protein>
    <recommendedName>
        <fullName evidence="3">beta-N-acetylhexosaminidase</fullName>
        <ecNumber evidence="3">3.2.1.52</ecNumber>
    </recommendedName>
</protein>
<dbReference type="Pfam" id="PF00728">
    <property type="entry name" value="Glyco_hydro_20"/>
    <property type="match status" value="1"/>
</dbReference>
<dbReference type="InterPro" id="IPR017853">
    <property type="entry name" value="GH"/>
</dbReference>
<name>A0A8D8RTV7_9HEMI</name>
<evidence type="ECO:0000259" key="6">
    <source>
        <dbReference type="Pfam" id="PF00728"/>
    </source>
</evidence>
<dbReference type="InterPro" id="IPR015883">
    <property type="entry name" value="Glyco_hydro_20_cat"/>
</dbReference>
<dbReference type="EC" id="3.2.1.52" evidence="3"/>
<dbReference type="CDD" id="cd06565">
    <property type="entry name" value="GH20_GcnA-like"/>
    <property type="match status" value="1"/>
</dbReference>
<organism evidence="7">
    <name type="scientific">Cacopsylla melanoneura</name>
    <dbReference type="NCBI Taxonomy" id="428564"/>
    <lineage>
        <taxon>Eukaryota</taxon>
        <taxon>Metazoa</taxon>
        <taxon>Ecdysozoa</taxon>
        <taxon>Arthropoda</taxon>
        <taxon>Hexapoda</taxon>
        <taxon>Insecta</taxon>
        <taxon>Pterygota</taxon>
        <taxon>Neoptera</taxon>
        <taxon>Paraneoptera</taxon>
        <taxon>Hemiptera</taxon>
        <taxon>Sternorrhyncha</taxon>
        <taxon>Psylloidea</taxon>
        <taxon>Psyllidae</taxon>
        <taxon>Psyllinae</taxon>
        <taxon>Cacopsylla</taxon>
    </lineage>
</organism>
<evidence type="ECO:0000256" key="4">
    <source>
        <dbReference type="ARBA" id="ARBA00022801"/>
    </source>
</evidence>
<dbReference type="PANTHER" id="PTHR21040">
    <property type="entry name" value="BCDNA.GH04120"/>
    <property type="match status" value="1"/>
</dbReference>
<accession>A0A8D8RTV7</accession>
<dbReference type="GO" id="GO:0005975">
    <property type="term" value="P:carbohydrate metabolic process"/>
    <property type="evidence" value="ECO:0007669"/>
    <property type="project" value="InterPro"/>
</dbReference>
<feature type="region of interest" description="Disordered" evidence="5">
    <location>
        <begin position="507"/>
        <end position="526"/>
    </location>
</feature>
<keyword evidence="4" id="KW-0378">Hydrolase</keyword>
<feature type="domain" description="Glycoside hydrolase family 20 catalytic" evidence="6">
    <location>
        <begin position="70"/>
        <end position="222"/>
    </location>
</feature>
<comment type="similarity">
    <text evidence="2">Belongs to the glycosyl hydrolase 20 family.</text>
</comment>
<evidence type="ECO:0000256" key="2">
    <source>
        <dbReference type="ARBA" id="ARBA00006285"/>
    </source>
</evidence>
<comment type="catalytic activity">
    <reaction evidence="1">
        <text>Hydrolysis of terminal non-reducing N-acetyl-D-hexosamine residues in N-acetyl-beta-D-hexosaminides.</text>
        <dbReference type="EC" id="3.2.1.52"/>
    </reaction>
</comment>
<evidence type="ECO:0000256" key="3">
    <source>
        <dbReference type="ARBA" id="ARBA00012663"/>
    </source>
</evidence>
<dbReference type="PANTHER" id="PTHR21040:SF8">
    <property type="entry name" value="BCDNA.GH04120"/>
    <property type="match status" value="1"/>
</dbReference>
<proteinExistence type="inferred from homology"/>
<evidence type="ECO:0000256" key="5">
    <source>
        <dbReference type="SAM" id="MobiDB-lite"/>
    </source>
</evidence>
<sequence>MFKVDRVSSSRKQIYVPPQRIVHFDLKGAPPKVSYLKHVFALIKKLGATGVLLEWEDMFPWRGPIKELAASNAYSKEDIKEILASAKDNSLAVIPLIQTFGHMEFALKYNTFSSLREVPESAQALCPSLNDSLTLVEHMVEQVIALHGHVPYLHVGCDEVFQMGECPRCRPKPREDLFLSHVANVARIVKKQSPHTIPLIWDDMLRHLPAATMMLYKMNTLVEPMVWVYAEDIYRFVPSNVWDKYASVFPYIWTASAFKGAFGETMYVPNVKRHLENNLNWLELMSNEGPLYKGGFRGIAITGWQRYDHFATLCELLPAAIPSLAVNTLATSRGFFNATLLEPLVSGLECSIMPPSSVPIMSDPFLWDTLGRCGFPGHGFFNFLQRFNSLQREVADFITQIDHKRSWLTQYNVRHNFSSPLRVDELLMDAPRLYHTATSMVHSAIENLQGVYDNYTVAEWIEQNIWPLIQRLDKIQQDGANLKQRKVWPRRPFPIIKELERFGLIKGEPSSNARNPGLTANRVPGG</sequence>
<dbReference type="EMBL" id="HBUF01187576">
    <property type="protein sequence ID" value="CAG6657205.1"/>
    <property type="molecule type" value="Transcribed_RNA"/>
</dbReference>
<evidence type="ECO:0000313" key="7">
    <source>
        <dbReference type="EMBL" id="CAG6657205.1"/>
    </source>
</evidence>
<evidence type="ECO:0000256" key="1">
    <source>
        <dbReference type="ARBA" id="ARBA00001231"/>
    </source>
</evidence>